<keyword evidence="3" id="KW-1185">Reference proteome</keyword>
<proteinExistence type="predicted"/>
<dbReference type="Proteomes" id="UP001642409">
    <property type="component" value="Unassembled WGS sequence"/>
</dbReference>
<dbReference type="EMBL" id="CATOUU010001149">
    <property type="protein sequence ID" value="CAI9974536.1"/>
    <property type="molecule type" value="Genomic_DNA"/>
</dbReference>
<name>A0AA86RAS2_9EUKA</name>
<reference evidence="1" key="1">
    <citation type="submission" date="2023-06" db="EMBL/GenBank/DDBJ databases">
        <authorList>
            <person name="Kurt Z."/>
        </authorList>
    </citation>
    <scope>NUCLEOTIDE SEQUENCE</scope>
</reference>
<comment type="caution">
    <text evidence="1">The sequence shown here is derived from an EMBL/GenBank/DDBJ whole genome shotgun (WGS) entry which is preliminary data.</text>
</comment>
<dbReference type="EMBL" id="CAXDID020000340">
    <property type="protein sequence ID" value="CAL6079476.1"/>
    <property type="molecule type" value="Genomic_DNA"/>
</dbReference>
<gene>
    <name evidence="2" type="ORF">HINF_LOCUS59404</name>
    <name evidence="1" type="ORF">HINF_LOCUS62181</name>
</gene>
<evidence type="ECO:0000313" key="1">
    <source>
        <dbReference type="EMBL" id="CAI9974536.1"/>
    </source>
</evidence>
<sequence length="149" mass="17210">MNPNQEEKHITFNFGLGVESIKNEISTIFAKSKENLNSTNQLKLNVSQSTDNKEKTKCFQSFNFNLLDKNVTESVKNDIPTHFAQQNMDKTQATDNTIFQQNNFHLNKKDNSHIQFNLNSFYSFAQNTKQNEKVTVVGPRNAFLNQEEE</sequence>
<evidence type="ECO:0000313" key="3">
    <source>
        <dbReference type="Proteomes" id="UP001642409"/>
    </source>
</evidence>
<protein>
    <submittedName>
        <fullName evidence="2">Hypothetical_protein</fullName>
    </submittedName>
</protein>
<dbReference type="AlphaFoldDB" id="A0AA86RAS2"/>
<organism evidence="1">
    <name type="scientific">Hexamita inflata</name>
    <dbReference type="NCBI Taxonomy" id="28002"/>
    <lineage>
        <taxon>Eukaryota</taxon>
        <taxon>Metamonada</taxon>
        <taxon>Diplomonadida</taxon>
        <taxon>Hexamitidae</taxon>
        <taxon>Hexamitinae</taxon>
        <taxon>Hexamita</taxon>
    </lineage>
</organism>
<accession>A0AA86RAS2</accession>
<reference evidence="2 3" key="2">
    <citation type="submission" date="2024-07" db="EMBL/GenBank/DDBJ databases">
        <authorList>
            <person name="Akdeniz Z."/>
        </authorList>
    </citation>
    <scope>NUCLEOTIDE SEQUENCE [LARGE SCALE GENOMIC DNA]</scope>
</reference>
<evidence type="ECO:0000313" key="2">
    <source>
        <dbReference type="EMBL" id="CAL6079476.1"/>
    </source>
</evidence>